<evidence type="ECO:0000313" key="1">
    <source>
        <dbReference type="EMBL" id="GAS87056.1"/>
    </source>
</evidence>
<comment type="caution">
    <text evidence="1">The sequence shown here is derived from an EMBL/GenBank/DDBJ whole genome shotgun (WGS) entry which is preliminary data.</text>
</comment>
<sequence>MIRLPVTATAPTRDRAEFIVRIGPPLNTMVAGAAGIAVSPRFDGADGGEMASGRDLLWAMTQQCRKMEQER</sequence>
<name>A0A100VW96_9MYCO</name>
<dbReference type="Proteomes" id="UP000069620">
    <property type="component" value="Unassembled WGS sequence"/>
</dbReference>
<protein>
    <submittedName>
        <fullName evidence="1">Uncharacterized protein</fullName>
    </submittedName>
</protein>
<reference evidence="2" key="2">
    <citation type="submission" date="2016-02" db="EMBL/GenBank/DDBJ databases">
        <title>Draft genome sequence of five rapidly growing Mycobacterium species.</title>
        <authorList>
            <person name="Katahira K."/>
            <person name="Gotou Y."/>
            <person name="Iida K."/>
            <person name="Ogura Y."/>
            <person name="Hayashi T."/>
        </authorList>
    </citation>
    <scope>NUCLEOTIDE SEQUENCE [LARGE SCALE GENOMIC DNA]</scope>
    <source>
        <strain evidence="2">JCM15654</strain>
    </source>
</reference>
<reference evidence="2" key="1">
    <citation type="journal article" date="2016" name="Genome Announc.">
        <title>Draft Genome Sequences of Five Rapidly Growing Mycobacterium Species, M. thermoresistibile, M. fortuitum subsp. acetamidolyticum, M. canariasense, M. brisbanense, and M. novocastrense.</title>
        <authorList>
            <person name="Katahira K."/>
            <person name="Ogura Y."/>
            <person name="Gotoh Y."/>
            <person name="Hayashi T."/>
        </authorList>
    </citation>
    <scope>NUCLEOTIDE SEQUENCE [LARGE SCALE GENOMIC DNA]</scope>
    <source>
        <strain evidence="2">JCM15654</strain>
    </source>
</reference>
<evidence type="ECO:0000313" key="2">
    <source>
        <dbReference type="Proteomes" id="UP000069620"/>
    </source>
</evidence>
<accession>A0A100VW96</accession>
<proteinExistence type="predicted"/>
<keyword evidence="2" id="KW-1185">Reference proteome</keyword>
<dbReference type="AlphaFoldDB" id="A0A100VW96"/>
<gene>
    <name evidence="1" type="ORF">RMCB_1152</name>
</gene>
<dbReference type="EMBL" id="BCSX01000015">
    <property type="protein sequence ID" value="GAS87056.1"/>
    <property type="molecule type" value="Genomic_DNA"/>
</dbReference>
<organism evidence="1 2">
    <name type="scientific">Mycolicibacterium brisbanense</name>
    <dbReference type="NCBI Taxonomy" id="146020"/>
    <lineage>
        <taxon>Bacteria</taxon>
        <taxon>Bacillati</taxon>
        <taxon>Actinomycetota</taxon>
        <taxon>Actinomycetes</taxon>
        <taxon>Mycobacteriales</taxon>
        <taxon>Mycobacteriaceae</taxon>
        <taxon>Mycolicibacterium</taxon>
    </lineage>
</organism>